<feature type="compositionally biased region" description="Low complexity" evidence="1">
    <location>
        <begin position="206"/>
        <end position="215"/>
    </location>
</feature>
<accession>A0ABQ3R268</accession>
<evidence type="ECO:0000313" key="5">
    <source>
        <dbReference type="Proteomes" id="UP001050808"/>
    </source>
</evidence>
<name>A0ABQ3R268_9ACTN</name>
<organism evidence="4 5">
    <name type="scientific">Streptomyces violascens</name>
    <dbReference type="NCBI Taxonomy" id="67381"/>
    <lineage>
        <taxon>Bacteria</taxon>
        <taxon>Bacillati</taxon>
        <taxon>Actinomycetota</taxon>
        <taxon>Actinomycetes</taxon>
        <taxon>Kitasatosporales</taxon>
        <taxon>Streptomycetaceae</taxon>
        <taxon>Streptomyces</taxon>
    </lineage>
</organism>
<proteinExistence type="predicted"/>
<comment type="caution">
    <text evidence="4">The sequence shown here is derived from an EMBL/GenBank/DDBJ whole genome shotgun (WGS) entry which is preliminary data.</text>
</comment>
<dbReference type="Proteomes" id="UP001050808">
    <property type="component" value="Unassembled WGS sequence"/>
</dbReference>
<gene>
    <name evidence="4" type="ORF">Sviol_80370</name>
</gene>
<dbReference type="InterPro" id="IPR002477">
    <property type="entry name" value="Peptidoglycan-bd-like"/>
</dbReference>
<protein>
    <recommendedName>
        <fullName evidence="3">Peptidoglycan binding-like domain-containing protein</fullName>
    </recommendedName>
</protein>
<feature type="region of interest" description="Disordered" evidence="1">
    <location>
        <begin position="206"/>
        <end position="226"/>
    </location>
</feature>
<feature type="domain" description="Peptidoglycan binding-like" evidence="3">
    <location>
        <begin position="155"/>
        <end position="197"/>
    </location>
</feature>
<sequence length="437" mass="44155">MNQDSGSVPDQTPKAASRLVRRRRWVMGAAAAATVLSVAGLYGASFVQSPAQAAADTQAPKPSVITAPVVRQVMKSTVVLRGTFSDGQTVSATPTQVAATKPGTQSAALVVTGVFAQPGQRVKAAQPLLEYAERPVFALPGNVPMYRDLVVGEEGKDVAQLQQALETLGYSTGSDTTGHFGAGTASAVTRMYKHMGYAVPVSADTPGKAADTATPGGTGGPQQNKGLAAHATAPAVVVPASEVVYVPVFPARVATVPVRVGDVVKGPVITLARGDMTLTGHLDPSERGLISTGMTADIFSEATGVHTTGTVGSVGSLVTPGDKNAKDPSGTGDAASAGGAAYLPLTVKGNKPWDARFAGQDVRITLTAATTTEPVLAVPQAAIVARADAKTTVSVLEPSGKQRAVPVTTGVSADGLVQISPDHGSSLAPGDRVVVGT</sequence>
<evidence type="ECO:0000259" key="3">
    <source>
        <dbReference type="Pfam" id="PF01471"/>
    </source>
</evidence>
<dbReference type="InterPro" id="IPR036366">
    <property type="entry name" value="PGBDSf"/>
</dbReference>
<evidence type="ECO:0000256" key="2">
    <source>
        <dbReference type="SAM" id="Phobius"/>
    </source>
</evidence>
<keyword evidence="2" id="KW-0472">Membrane</keyword>
<dbReference type="RefSeq" id="WP_189967730.1">
    <property type="nucleotide sequence ID" value="NZ_BNDY01000021.1"/>
</dbReference>
<dbReference type="Gene3D" id="2.40.420.20">
    <property type="match status" value="1"/>
</dbReference>
<keyword evidence="5" id="KW-1185">Reference proteome</keyword>
<evidence type="ECO:0000256" key="1">
    <source>
        <dbReference type="SAM" id="MobiDB-lite"/>
    </source>
</evidence>
<dbReference type="SUPFAM" id="SSF47090">
    <property type="entry name" value="PGBD-like"/>
    <property type="match status" value="1"/>
</dbReference>
<dbReference type="PROSITE" id="PS51318">
    <property type="entry name" value="TAT"/>
    <property type="match status" value="1"/>
</dbReference>
<dbReference type="InterPro" id="IPR036365">
    <property type="entry name" value="PGBD-like_sf"/>
</dbReference>
<feature type="region of interest" description="Disordered" evidence="1">
    <location>
        <begin position="313"/>
        <end position="335"/>
    </location>
</feature>
<dbReference type="InterPro" id="IPR006311">
    <property type="entry name" value="TAT_signal"/>
</dbReference>
<reference evidence="4" key="1">
    <citation type="submission" date="2024-05" db="EMBL/GenBank/DDBJ databases">
        <title>Whole genome shotgun sequence of Streptomyces violascens NBRC 12920.</title>
        <authorList>
            <person name="Komaki H."/>
            <person name="Tamura T."/>
        </authorList>
    </citation>
    <scope>NUCLEOTIDE SEQUENCE</scope>
    <source>
        <strain evidence="4">NBRC 12920</strain>
    </source>
</reference>
<dbReference type="Pfam" id="PF01471">
    <property type="entry name" value="PG_binding_1"/>
    <property type="match status" value="1"/>
</dbReference>
<keyword evidence="2" id="KW-1133">Transmembrane helix</keyword>
<feature type="transmembrane region" description="Helical" evidence="2">
    <location>
        <begin position="25"/>
        <end position="44"/>
    </location>
</feature>
<dbReference type="Gene3D" id="1.10.101.10">
    <property type="entry name" value="PGBD-like superfamily/PGBD"/>
    <property type="match status" value="1"/>
</dbReference>
<evidence type="ECO:0000313" key="4">
    <source>
        <dbReference type="EMBL" id="GHI43629.1"/>
    </source>
</evidence>
<keyword evidence="2" id="KW-0812">Transmembrane</keyword>
<dbReference type="EMBL" id="BNDY01000021">
    <property type="protein sequence ID" value="GHI43629.1"/>
    <property type="molecule type" value="Genomic_DNA"/>
</dbReference>